<keyword evidence="6" id="KW-0342">GTP-binding</keyword>
<dbReference type="InterPro" id="IPR001806">
    <property type="entry name" value="Small_GTPase"/>
</dbReference>
<dbReference type="OMA" id="TIDKDCN"/>
<evidence type="ECO:0000259" key="10">
    <source>
        <dbReference type="PROSITE" id="PS50097"/>
    </source>
</evidence>
<dbReference type="GO" id="GO:0000281">
    <property type="term" value="P:mitotic cytokinesis"/>
    <property type="evidence" value="ECO:0007669"/>
    <property type="project" value="UniProtKB-ARBA"/>
</dbReference>
<evidence type="ECO:0000256" key="7">
    <source>
        <dbReference type="ARBA" id="ARBA00023136"/>
    </source>
</evidence>
<dbReference type="CDD" id="cd18299">
    <property type="entry name" value="BTB1_POZ_RhoBTB"/>
    <property type="match status" value="1"/>
</dbReference>
<keyword evidence="3" id="KW-1003">Cell membrane</keyword>
<dbReference type="RefSeq" id="XP_004357042.1">
    <property type="nucleotide sequence ID" value="XM_004356987.1"/>
</dbReference>
<evidence type="ECO:0000313" key="12">
    <source>
        <dbReference type="Proteomes" id="UP000007797"/>
    </source>
</evidence>
<evidence type="ECO:0000256" key="1">
    <source>
        <dbReference type="ARBA" id="ARBA00004342"/>
    </source>
</evidence>
<dbReference type="Proteomes" id="UP000007797">
    <property type="component" value="Unassembled WGS sequence"/>
</dbReference>
<dbReference type="InterPro" id="IPR011333">
    <property type="entry name" value="SKP1/BTB/POZ_sf"/>
</dbReference>
<dbReference type="InterPro" id="IPR027417">
    <property type="entry name" value="P-loop_NTPase"/>
</dbReference>
<evidence type="ECO:0000256" key="9">
    <source>
        <dbReference type="ARBA" id="ARBA00023289"/>
    </source>
</evidence>
<evidence type="ECO:0000256" key="6">
    <source>
        <dbReference type="ARBA" id="ARBA00023134"/>
    </source>
</evidence>
<dbReference type="FunFam" id="3.40.50.300:FF:000983">
    <property type="entry name" value="Rho family GTPase"/>
    <property type="match status" value="1"/>
</dbReference>
<sequence>MQNIKTVVVGDGAVGKSCLLIAYTTNAFPGEYVPTVFDNYSANVMYKGKPINVGLWDTAGQEDYDRLRPLSYPQTDVFLVCFSIVSRASFENIKHKWYPEIQHHMPHVPKVLVGTKCDLRGSTSRPEVTAKEAFDLVKELGFTTYVETSALHQTNLKELFDKSFESVFNAPSVKSKKGVKPPPIPPVMPPAGKAPWMNIITSSYEKEMKTTLESQNFADVKFVFADDRPILAHRVILCASSQVFRRLFAMTTNSDHSPYKPEDIEEGRVKGIKSLKSVPSSTYDDGSLSSGELVEIEVAGFSRRIFYRFVEFLYTGLLNTSDRTDQIKDTMSIGEAFEYKFLVNACKNLLNGAEDLNPSISTYLNDEIGERAKELFFNKKVYSDIQFVVEGKVLYAHKAFIYSRSPVVNAFVNSTKDFSEKEGSTVELSDGIGYEPFKAILEYLYTSHAPIEDNDSVGILVLANRFGLSRLMTLCELYISKEIDRAVAVGIFRSQLDIIGLYMCAKQHNSEQLTKFCLHFIASNYQPMTKRPEFKNLDPESKRVLEENQWPPVSYLEACEEYEKELEKYNGTGKSNCSLM</sequence>
<dbReference type="SMART" id="SM00175">
    <property type="entry name" value="RAB"/>
    <property type="match status" value="1"/>
</dbReference>
<evidence type="ECO:0000313" key="11">
    <source>
        <dbReference type="EMBL" id="EGG18219.1"/>
    </source>
</evidence>
<dbReference type="PROSITE" id="PS51419">
    <property type="entry name" value="RAB"/>
    <property type="match status" value="1"/>
</dbReference>
<dbReference type="Gene3D" id="3.40.50.300">
    <property type="entry name" value="P-loop containing nucleotide triphosphate hydrolases"/>
    <property type="match status" value="1"/>
</dbReference>
<keyword evidence="4" id="KW-0488">Methylation</keyword>
<protein>
    <submittedName>
        <fullName evidence="11">Rab GTPase</fullName>
    </submittedName>
</protein>
<dbReference type="SMART" id="SM00174">
    <property type="entry name" value="RHO"/>
    <property type="match status" value="1"/>
</dbReference>
<evidence type="ECO:0000256" key="2">
    <source>
        <dbReference type="ARBA" id="ARBA00010142"/>
    </source>
</evidence>
<dbReference type="CDD" id="cd00157">
    <property type="entry name" value="Rho"/>
    <property type="match status" value="1"/>
</dbReference>
<dbReference type="PROSITE" id="PS50097">
    <property type="entry name" value="BTB"/>
    <property type="match status" value="2"/>
</dbReference>
<dbReference type="Pfam" id="PF00651">
    <property type="entry name" value="BTB"/>
    <property type="match status" value="2"/>
</dbReference>
<gene>
    <name evidence="11" type="primary">rabK1</name>
    <name evidence="11" type="ORF">DFA_03706</name>
</gene>
<dbReference type="InterPro" id="IPR003578">
    <property type="entry name" value="Small_GTPase_Rho"/>
</dbReference>
<dbReference type="SMART" id="SM00176">
    <property type="entry name" value="RAN"/>
    <property type="match status" value="1"/>
</dbReference>
<keyword evidence="7" id="KW-0472">Membrane</keyword>
<comment type="subcellular location">
    <subcellularLocation>
        <location evidence="1">Cell membrane</location>
        <topology evidence="1">Lipid-anchor</topology>
        <orientation evidence="1">Cytoplasmic side</orientation>
    </subcellularLocation>
</comment>
<keyword evidence="9" id="KW-0636">Prenylation</keyword>
<dbReference type="GO" id="GO:0005525">
    <property type="term" value="F:GTP binding"/>
    <property type="evidence" value="ECO:0007669"/>
    <property type="project" value="UniProtKB-KW"/>
</dbReference>
<reference evidence="12" key="1">
    <citation type="journal article" date="2011" name="Genome Res.">
        <title>Phylogeny-wide analysis of social amoeba genomes highlights ancient origins for complex intercellular communication.</title>
        <authorList>
            <person name="Heidel A.J."/>
            <person name="Lawal H.M."/>
            <person name="Felder M."/>
            <person name="Schilde C."/>
            <person name="Helps N.R."/>
            <person name="Tunggal B."/>
            <person name="Rivero F."/>
            <person name="John U."/>
            <person name="Schleicher M."/>
            <person name="Eichinger L."/>
            <person name="Platzer M."/>
            <person name="Noegel A.A."/>
            <person name="Schaap P."/>
            <person name="Gloeckner G."/>
        </authorList>
    </citation>
    <scope>NUCLEOTIDE SEQUENCE [LARGE SCALE GENOMIC DNA]</scope>
    <source>
        <strain evidence="12">SH3</strain>
    </source>
</reference>
<accession>F4Q1R9</accession>
<dbReference type="OrthoDB" id="10251809at2759"/>
<dbReference type="GO" id="GO:0007264">
    <property type="term" value="P:small GTPase-mediated signal transduction"/>
    <property type="evidence" value="ECO:0007669"/>
    <property type="project" value="InterPro"/>
</dbReference>
<dbReference type="InterPro" id="IPR005225">
    <property type="entry name" value="Small_GTP-bd"/>
</dbReference>
<keyword evidence="8" id="KW-0449">Lipoprotein</keyword>
<evidence type="ECO:0000256" key="3">
    <source>
        <dbReference type="ARBA" id="ARBA00022475"/>
    </source>
</evidence>
<dbReference type="SUPFAM" id="SSF52540">
    <property type="entry name" value="P-loop containing nucleoside triphosphate hydrolases"/>
    <property type="match status" value="1"/>
</dbReference>
<keyword evidence="5" id="KW-0547">Nucleotide-binding</keyword>
<evidence type="ECO:0000256" key="4">
    <source>
        <dbReference type="ARBA" id="ARBA00022481"/>
    </source>
</evidence>
<organism evidence="11 12">
    <name type="scientific">Cavenderia fasciculata</name>
    <name type="common">Slime mold</name>
    <name type="synonym">Dictyostelium fasciculatum</name>
    <dbReference type="NCBI Taxonomy" id="261658"/>
    <lineage>
        <taxon>Eukaryota</taxon>
        <taxon>Amoebozoa</taxon>
        <taxon>Evosea</taxon>
        <taxon>Eumycetozoa</taxon>
        <taxon>Dictyostelia</taxon>
        <taxon>Acytosteliales</taxon>
        <taxon>Cavenderiaceae</taxon>
        <taxon>Cavenderia</taxon>
    </lineage>
</organism>
<dbReference type="GO" id="GO:0005886">
    <property type="term" value="C:plasma membrane"/>
    <property type="evidence" value="ECO:0007669"/>
    <property type="project" value="UniProtKB-SubCell"/>
</dbReference>
<dbReference type="NCBIfam" id="TIGR00231">
    <property type="entry name" value="small_GTP"/>
    <property type="match status" value="1"/>
</dbReference>
<proteinExistence type="inferred from homology"/>
<dbReference type="EMBL" id="GL883018">
    <property type="protein sequence ID" value="EGG18219.1"/>
    <property type="molecule type" value="Genomic_DNA"/>
</dbReference>
<dbReference type="STRING" id="1054147.F4Q1R9"/>
<dbReference type="Pfam" id="PF00071">
    <property type="entry name" value="Ras"/>
    <property type="match status" value="1"/>
</dbReference>
<dbReference type="PRINTS" id="PR00449">
    <property type="entry name" value="RASTRNSFRMNG"/>
</dbReference>
<dbReference type="InterPro" id="IPR000210">
    <property type="entry name" value="BTB/POZ_dom"/>
</dbReference>
<dbReference type="GO" id="GO:0003924">
    <property type="term" value="F:GTPase activity"/>
    <property type="evidence" value="ECO:0007669"/>
    <property type="project" value="InterPro"/>
</dbReference>
<dbReference type="PROSITE" id="PS51421">
    <property type="entry name" value="RAS"/>
    <property type="match status" value="1"/>
</dbReference>
<feature type="domain" description="BTB" evidence="10">
    <location>
        <begin position="218"/>
        <end position="322"/>
    </location>
</feature>
<dbReference type="PANTHER" id="PTHR24072">
    <property type="entry name" value="RHO FAMILY GTPASE"/>
    <property type="match status" value="1"/>
</dbReference>
<dbReference type="CDD" id="cd18499">
    <property type="entry name" value="BACK_RHOBTB"/>
    <property type="match status" value="1"/>
</dbReference>
<dbReference type="GO" id="GO:0019901">
    <property type="term" value="F:protein kinase binding"/>
    <property type="evidence" value="ECO:0007669"/>
    <property type="project" value="EnsemblProtists"/>
</dbReference>
<dbReference type="KEGG" id="dfa:DFA_03706"/>
<name>F4Q1R9_CACFS</name>
<dbReference type="PROSITE" id="PS51420">
    <property type="entry name" value="RHO"/>
    <property type="match status" value="1"/>
</dbReference>
<dbReference type="SUPFAM" id="SSF54695">
    <property type="entry name" value="POZ domain"/>
    <property type="match status" value="2"/>
</dbReference>
<evidence type="ECO:0000256" key="5">
    <source>
        <dbReference type="ARBA" id="ARBA00022741"/>
    </source>
</evidence>
<comment type="similarity">
    <text evidence="2">Belongs to the small GTPase superfamily. Rho family.</text>
</comment>
<dbReference type="Gene3D" id="1.25.40.420">
    <property type="match status" value="1"/>
</dbReference>
<keyword evidence="12" id="KW-1185">Reference proteome</keyword>
<dbReference type="SMART" id="SM00225">
    <property type="entry name" value="BTB"/>
    <property type="match status" value="2"/>
</dbReference>
<dbReference type="GO" id="GO:0008104">
    <property type="term" value="P:intracellular protein localization"/>
    <property type="evidence" value="ECO:0007669"/>
    <property type="project" value="UniProtKB-ARBA"/>
</dbReference>
<dbReference type="Gene3D" id="3.30.710.10">
    <property type="entry name" value="Potassium Channel Kv1.1, Chain A"/>
    <property type="match status" value="2"/>
</dbReference>
<feature type="domain" description="BTB" evidence="10">
    <location>
        <begin position="383"/>
        <end position="453"/>
    </location>
</feature>
<evidence type="ECO:0000256" key="8">
    <source>
        <dbReference type="ARBA" id="ARBA00023288"/>
    </source>
</evidence>
<dbReference type="SMART" id="SM00173">
    <property type="entry name" value="RAS"/>
    <property type="match status" value="1"/>
</dbReference>
<dbReference type="AlphaFoldDB" id="F4Q1R9"/>
<dbReference type="GeneID" id="14870359"/>